<gene>
    <name evidence="3" type="ordered locus">ECS88_0241</name>
</gene>
<feature type="compositionally biased region" description="Polar residues" evidence="1">
    <location>
        <begin position="41"/>
        <end position="51"/>
    </location>
</feature>
<dbReference type="InterPro" id="IPR046883">
    <property type="entry name" value="T6SS_FHA_C"/>
</dbReference>
<dbReference type="Pfam" id="PF20232">
    <property type="entry name" value="T6SS_FHA_C"/>
    <property type="match status" value="1"/>
</dbReference>
<name>B7MC56_ECO45</name>
<evidence type="ECO:0000313" key="4">
    <source>
        <dbReference type="Proteomes" id="UP000000747"/>
    </source>
</evidence>
<dbReference type="Proteomes" id="UP000000747">
    <property type="component" value="Chromosome"/>
</dbReference>
<dbReference type="Gene3D" id="2.60.200.20">
    <property type="match status" value="1"/>
</dbReference>
<proteinExistence type="predicted"/>
<dbReference type="KEGG" id="ecz:ECS88_0241"/>
<feature type="domain" description="Type VI secretion system FHA" evidence="2">
    <location>
        <begin position="300"/>
        <end position="469"/>
    </location>
</feature>
<dbReference type="CDD" id="cd00060">
    <property type="entry name" value="FHA"/>
    <property type="match status" value="1"/>
</dbReference>
<evidence type="ECO:0000313" key="3">
    <source>
        <dbReference type="EMBL" id="CAR01596.2"/>
    </source>
</evidence>
<sequence length="480" mass="52996">MPGIYGCAWRHSRLKGCALAIRPAPASAEPALLVSRKYRPPSQSESGNNSMEPLMAEEKQQSRQASLTLQVMNGNELESGRAAKCLFSENGGDIGHTPECHWQVQDRAGSIAARACTVIRHDGAYCLRCLTPGLMINLAPASSDALIRLRQGDEIQLGALALKVFLHDGAAVTYDERMATPETIVMNRDSLADTLLTTEGQPAYPGMPFQHQLAPTVAHGFSSDPLQALQTESLMVADDPIAPRVSRPVAPASDLTGANGINTPFMDLPPGNARHEDGDEFSAMAQYHLAVTPLLRGMECPLTLHNSQDADEFLEEAGRALQAAIKGLLSLQQQQNSLSDKHLRPLEDNPLRLDMDYATALNVMFAEGKSPVHLAAPAAIAESLRNIRHHEEANRAAIVEALRVMLDAFSPGNLMRRFAQYRRSHELRQKMDDAWAWQMYSNYYDELASSRQQGFEMLFNEVYAQVYDRVLREKQREPEA</sequence>
<feature type="region of interest" description="Disordered" evidence="1">
    <location>
        <begin position="37"/>
        <end position="63"/>
    </location>
</feature>
<dbReference type="SUPFAM" id="SSF49879">
    <property type="entry name" value="SMAD/FHA domain"/>
    <property type="match status" value="1"/>
</dbReference>
<dbReference type="InterPro" id="IPR008984">
    <property type="entry name" value="SMAD_FHA_dom_sf"/>
</dbReference>
<dbReference type="InterPro" id="IPR017735">
    <property type="entry name" value="T6SS_FHA"/>
</dbReference>
<dbReference type="NCBIfam" id="TIGR03354">
    <property type="entry name" value="VI_FHA"/>
    <property type="match status" value="1"/>
</dbReference>
<reference evidence="4" key="1">
    <citation type="journal article" date="2009" name="PLoS Genet.">
        <title>Organised genome dynamics in the Escherichia coli species results in highly diverse adaptive paths.</title>
        <authorList>
            <person name="Touchon M."/>
            <person name="Hoede C."/>
            <person name="Tenaillon O."/>
            <person name="Barbe V."/>
            <person name="Baeriswyl S."/>
            <person name="Bidet P."/>
            <person name="Bingen E."/>
            <person name="Bonacorsi S."/>
            <person name="Bouchier C."/>
            <person name="Bouvet O."/>
            <person name="Calteau A."/>
            <person name="Chiapello H."/>
            <person name="Clermont O."/>
            <person name="Cruveiller S."/>
            <person name="Danchin A."/>
            <person name="Diard M."/>
            <person name="Dossat C."/>
            <person name="Karoui M.E."/>
            <person name="Frapy E."/>
            <person name="Garry L."/>
            <person name="Ghigo J.M."/>
            <person name="Gilles A.M."/>
            <person name="Johnson J."/>
            <person name="Le Bouguenec C."/>
            <person name="Lescat M."/>
            <person name="Mangenot S."/>
            <person name="Martinez-Jehanne V."/>
            <person name="Matic I."/>
            <person name="Nassif X."/>
            <person name="Oztas S."/>
            <person name="Petit M.A."/>
            <person name="Pichon C."/>
            <person name="Rouy Z."/>
            <person name="Ruf C.S."/>
            <person name="Schneider D."/>
            <person name="Tourret J."/>
            <person name="Vacherie B."/>
            <person name="Vallenet D."/>
            <person name="Medigue C."/>
            <person name="Rocha E.P.C."/>
            <person name="Denamur E."/>
        </authorList>
    </citation>
    <scope>NUCLEOTIDE SEQUENCE [LARGE SCALE GENOMIC DNA]</scope>
    <source>
        <strain evidence="4">S88 / ExPEC</strain>
    </source>
</reference>
<keyword evidence="4" id="KW-1185">Reference proteome</keyword>
<dbReference type="AlphaFoldDB" id="B7MC56"/>
<accession>B7MC56</accession>
<organism evidence="3 4">
    <name type="scientific">Escherichia coli O45:K1 (strain S88 / ExPEC)</name>
    <dbReference type="NCBI Taxonomy" id="585035"/>
    <lineage>
        <taxon>Bacteria</taxon>
        <taxon>Pseudomonadati</taxon>
        <taxon>Pseudomonadota</taxon>
        <taxon>Gammaproteobacteria</taxon>
        <taxon>Enterobacterales</taxon>
        <taxon>Enterobacteriaceae</taxon>
        <taxon>Escherichia</taxon>
    </lineage>
</organism>
<protein>
    <recommendedName>
        <fullName evidence="2">Type VI secretion system FHA domain-containing protein</fullName>
    </recommendedName>
</protein>
<evidence type="ECO:0000256" key="1">
    <source>
        <dbReference type="SAM" id="MobiDB-lite"/>
    </source>
</evidence>
<dbReference type="HOGENOM" id="CLU_051329_1_0_6"/>
<dbReference type="EMBL" id="CU928161">
    <property type="protein sequence ID" value="CAR01596.2"/>
    <property type="molecule type" value="Genomic_DNA"/>
</dbReference>
<evidence type="ECO:0000259" key="2">
    <source>
        <dbReference type="Pfam" id="PF20232"/>
    </source>
</evidence>